<dbReference type="EMBL" id="LT629766">
    <property type="protein sequence ID" value="SDS20589.1"/>
    <property type="molecule type" value="Genomic_DNA"/>
</dbReference>
<dbReference type="Proteomes" id="UP000199597">
    <property type="component" value="Chromosome I"/>
</dbReference>
<dbReference type="SUPFAM" id="SSF52518">
    <property type="entry name" value="Thiamin diphosphate-binding fold (THDP-binding)"/>
    <property type="match status" value="1"/>
</dbReference>
<dbReference type="SUPFAM" id="SSF52922">
    <property type="entry name" value="TK C-terminal domain-like"/>
    <property type="match status" value="1"/>
</dbReference>
<dbReference type="Pfam" id="PF02779">
    <property type="entry name" value="Transket_pyr"/>
    <property type="match status" value="1"/>
</dbReference>
<keyword evidence="3" id="KW-0786">Thiamine pyrophosphate</keyword>
<name>A0A1H1QCJ0_9MICO</name>
<evidence type="ECO:0000313" key="5">
    <source>
        <dbReference type="EMBL" id="SDS20589.1"/>
    </source>
</evidence>
<evidence type="ECO:0000313" key="6">
    <source>
        <dbReference type="Proteomes" id="UP000199597"/>
    </source>
</evidence>
<evidence type="ECO:0000259" key="4">
    <source>
        <dbReference type="SMART" id="SM00861"/>
    </source>
</evidence>
<dbReference type="PANTHER" id="PTHR43257">
    <property type="entry name" value="PYRUVATE DEHYDROGENASE E1 COMPONENT BETA SUBUNIT"/>
    <property type="match status" value="1"/>
</dbReference>
<dbReference type="InterPro" id="IPR005475">
    <property type="entry name" value="Transketolase-like_Pyr-bd"/>
</dbReference>
<dbReference type="Pfam" id="PF02780">
    <property type="entry name" value="Transketolase_C"/>
    <property type="match status" value="1"/>
</dbReference>
<evidence type="ECO:0000256" key="1">
    <source>
        <dbReference type="ARBA" id="ARBA00001964"/>
    </source>
</evidence>
<accession>A0A1H1QCJ0</accession>
<evidence type="ECO:0000256" key="2">
    <source>
        <dbReference type="ARBA" id="ARBA00023002"/>
    </source>
</evidence>
<dbReference type="InterPro" id="IPR029061">
    <property type="entry name" value="THDP-binding"/>
</dbReference>
<dbReference type="InterPro" id="IPR033248">
    <property type="entry name" value="Transketolase_C"/>
</dbReference>
<feature type="domain" description="Transketolase-like pyrimidine-binding" evidence="4">
    <location>
        <begin position="4"/>
        <end position="178"/>
    </location>
</feature>
<keyword evidence="6" id="KW-1185">Reference proteome</keyword>
<proteinExistence type="predicted"/>
<dbReference type="PANTHER" id="PTHR43257:SF2">
    <property type="entry name" value="PYRUVATE DEHYDROGENASE E1 COMPONENT SUBUNIT BETA"/>
    <property type="match status" value="1"/>
</dbReference>
<dbReference type="Gene3D" id="3.40.50.970">
    <property type="match status" value="1"/>
</dbReference>
<dbReference type="AlphaFoldDB" id="A0A1H1QCJ0"/>
<sequence>MTRMTMSEAIVEAIGDAMAADSSIFLMGQDIGEFGGPMNSSKGLWERFGPQDALIDAPISEAAMVGTAIGAAMAGARPIVDLMFGEFVNLAMTPLGLEGASVAFRTAGGLTVPVVVRAKYGTGPHRGHPETPVGALMNFPGLKIVAPTTPQDSYSLMSAAIADPNPVVFLEHMSLLHAGRGNVDRNQQVPIGAADVVHDGDDVTIVTSGMMVKRAVRAAKQLAKEGIAAEIVDLRTIKPLDVPTILRSAQKTQALLLVEESWPTGGPTSEICTQIVRHASLDGGSCRIDVLAPPDVPIPYAQSLENSYLPDTVRIVDAVKTLVKTEVAV</sequence>
<dbReference type="SMART" id="SM00861">
    <property type="entry name" value="Transket_pyr"/>
    <property type="match status" value="1"/>
</dbReference>
<dbReference type="STRING" id="1136497.SAMN04489752_1206"/>
<dbReference type="GO" id="GO:0016491">
    <property type="term" value="F:oxidoreductase activity"/>
    <property type="evidence" value="ECO:0007669"/>
    <property type="project" value="UniProtKB-KW"/>
</dbReference>
<organism evidence="5 6">
    <name type="scientific">Brevibacterium siliguriense</name>
    <dbReference type="NCBI Taxonomy" id="1136497"/>
    <lineage>
        <taxon>Bacteria</taxon>
        <taxon>Bacillati</taxon>
        <taxon>Actinomycetota</taxon>
        <taxon>Actinomycetes</taxon>
        <taxon>Micrococcales</taxon>
        <taxon>Brevibacteriaceae</taxon>
        <taxon>Brevibacterium</taxon>
    </lineage>
</organism>
<protein>
    <submittedName>
        <fullName evidence="5">Pyruvate dehydrogenase E1 component beta subunit</fullName>
    </submittedName>
</protein>
<dbReference type="GO" id="GO:0000287">
    <property type="term" value="F:magnesium ion binding"/>
    <property type="evidence" value="ECO:0007669"/>
    <property type="project" value="UniProtKB-ARBA"/>
</dbReference>
<dbReference type="OrthoDB" id="3457658at2"/>
<dbReference type="InterPro" id="IPR009014">
    <property type="entry name" value="Transketo_C/PFOR_II"/>
</dbReference>
<dbReference type="Gene3D" id="3.40.50.920">
    <property type="match status" value="1"/>
</dbReference>
<gene>
    <name evidence="5" type="ORF">SAMN04489752_1206</name>
</gene>
<comment type="cofactor">
    <cofactor evidence="1">
        <name>thiamine diphosphate</name>
        <dbReference type="ChEBI" id="CHEBI:58937"/>
    </cofactor>
</comment>
<evidence type="ECO:0000256" key="3">
    <source>
        <dbReference type="ARBA" id="ARBA00023052"/>
    </source>
</evidence>
<keyword evidence="5" id="KW-0670">Pyruvate</keyword>
<keyword evidence="2" id="KW-0560">Oxidoreductase</keyword>
<reference evidence="6" key="1">
    <citation type="submission" date="2016-10" db="EMBL/GenBank/DDBJ databases">
        <authorList>
            <person name="Varghese N."/>
            <person name="Submissions S."/>
        </authorList>
    </citation>
    <scope>NUCLEOTIDE SEQUENCE [LARGE SCALE GENOMIC DNA]</scope>
    <source>
        <strain evidence="6">DSM 23676</strain>
    </source>
</reference>